<keyword evidence="3" id="KW-1185">Reference proteome</keyword>
<comment type="caution">
    <text evidence="2">The sequence shown here is derived from an EMBL/GenBank/DDBJ whole genome shotgun (WGS) entry which is preliminary data.</text>
</comment>
<gene>
    <name evidence="2" type="ORF">LSTR_LSTR015537</name>
</gene>
<dbReference type="InParanoid" id="A0A482XF59"/>
<dbReference type="AlphaFoldDB" id="A0A482XF59"/>
<name>A0A482XF59_LAOST</name>
<protein>
    <submittedName>
        <fullName evidence="2">Uncharacterized protein</fullName>
    </submittedName>
</protein>
<accession>A0A482XF59</accession>
<feature type="compositionally biased region" description="Basic and acidic residues" evidence="1">
    <location>
        <begin position="44"/>
        <end position="62"/>
    </location>
</feature>
<dbReference type="Proteomes" id="UP000291343">
    <property type="component" value="Unassembled WGS sequence"/>
</dbReference>
<proteinExistence type="predicted"/>
<sequence>MWTNDVDEDSQGCRLLAVRSLVDTPCRTTVTSVRLQVDHDASVRTEVDHAASSTRKEREKQRASRRRGAMRRASSLPRYNKVTVKVGDDV</sequence>
<reference evidence="2 3" key="1">
    <citation type="journal article" date="2017" name="Gigascience">
        <title>Genome sequence of the small brown planthopper, Laodelphax striatellus.</title>
        <authorList>
            <person name="Zhu J."/>
            <person name="Jiang F."/>
            <person name="Wang X."/>
            <person name="Yang P."/>
            <person name="Bao Y."/>
            <person name="Zhao W."/>
            <person name="Wang W."/>
            <person name="Lu H."/>
            <person name="Wang Q."/>
            <person name="Cui N."/>
            <person name="Li J."/>
            <person name="Chen X."/>
            <person name="Luo L."/>
            <person name="Yu J."/>
            <person name="Kang L."/>
            <person name="Cui F."/>
        </authorList>
    </citation>
    <scope>NUCLEOTIDE SEQUENCE [LARGE SCALE GENOMIC DNA]</scope>
    <source>
        <strain evidence="2">Lst14</strain>
    </source>
</reference>
<dbReference type="EMBL" id="QKKF02012039">
    <property type="protein sequence ID" value="RZF43918.1"/>
    <property type="molecule type" value="Genomic_DNA"/>
</dbReference>
<evidence type="ECO:0000313" key="3">
    <source>
        <dbReference type="Proteomes" id="UP000291343"/>
    </source>
</evidence>
<evidence type="ECO:0000256" key="1">
    <source>
        <dbReference type="SAM" id="MobiDB-lite"/>
    </source>
</evidence>
<feature type="region of interest" description="Disordered" evidence="1">
    <location>
        <begin position="44"/>
        <end position="90"/>
    </location>
</feature>
<organism evidence="2 3">
    <name type="scientific">Laodelphax striatellus</name>
    <name type="common">Small brown planthopper</name>
    <name type="synonym">Delphax striatella</name>
    <dbReference type="NCBI Taxonomy" id="195883"/>
    <lineage>
        <taxon>Eukaryota</taxon>
        <taxon>Metazoa</taxon>
        <taxon>Ecdysozoa</taxon>
        <taxon>Arthropoda</taxon>
        <taxon>Hexapoda</taxon>
        <taxon>Insecta</taxon>
        <taxon>Pterygota</taxon>
        <taxon>Neoptera</taxon>
        <taxon>Paraneoptera</taxon>
        <taxon>Hemiptera</taxon>
        <taxon>Auchenorrhyncha</taxon>
        <taxon>Fulgoroidea</taxon>
        <taxon>Delphacidae</taxon>
        <taxon>Criomorphinae</taxon>
        <taxon>Laodelphax</taxon>
    </lineage>
</organism>
<evidence type="ECO:0000313" key="2">
    <source>
        <dbReference type="EMBL" id="RZF43918.1"/>
    </source>
</evidence>